<dbReference type="EMBL" id="ML742043">
    <property type="protein sequence ID" value="KAE8153111.1"/>
    <property type="molecule type" value="Genomic_DNA"/>
</dbReference>
<feature type="transmembrane region" description="Helical" evidence="2">
    <location>
        <begin position="61"/>
        <end position="84"/>
    </location>
</feature>
<keyword evidence="2" id="KW-0472">Membrane</keyword>
<evidence type="ECO:0000313" key="4">
    <source>
        <dbReference type="Proteomes" id="UP000325780"/>
    </source>
</evidence>
<feature type="compositionally biased region" description="Polar residues" evidence="1">
    <location>
        <begin position="314"/>
        <end position="325"/>
    </location>
</feature>
<evidence type="ECO:0008006" key="5">
    <source>
        <dbReference type="Google" id="ProtNLM"/>
    </source>
</evidence>
<name>A0A5N6U4E9_ASPAV</name>
<dbReference type="OrthoDB" id="4507588at2759"/>
<feature type="transmembrane region" description="Helical" evidence="2">
    <location>
        <begin position="185"/>
        <end position="206"/>
    </location>
</feature>
<keyword evidence="2" id="KW-1133">Transmembrane helix</keyword>
<accession>A0A5N6U4E9</accession>
<gene>
    <name evidence="3" type="ORF">BDV25DRAFT_137184</name>
</gene>
<feature type="transmembrane region" description="Helical" evidence="2">
    <location>
        <begin position="264"/>
        <end position="282"/>
    </location>
</feature>
<reference evidence="3 4" key="1">
    <citation type="submission" date="2019-04" db="EMBL/GenBank/DDBJ databases">
        <title>Friends and foes A comparative genomics study of 23 Aspergillus species from section Flavi.</title>
        <authorList>
            <consortium name="DOE Joint Genome Institute"/>
            <person name="Kjaerbolling I."/>
            <person name="Vesth T."/>
            <person name="Frisvad J.C."/>
            <person name="Nybo J.L."/>
            <person name="Theobald S."/>
            <person name="Kildgaard S."/>
            <person name="Isbrandt T."/>
            <person name="Kuo A."/>
            <person name="Sato A."/>
            <person name="Lyhne E.K."/>
            <person name="Kogle M.E."/>
            <person name="Wiebenga A."/>
            <person name="Kun R.S."/>
            <person name="Lubbers R.J."/>
            <person name="Makela M.R."/>
            <person name="Barry K."/>
            <person name="Chovatia M."/>
            <person name="Clum A."/>
            <person name="Daum C."/>
            <person name="Haridas S."/>
            <person name="He G."/>
            <person name="LaButti K."/>
            <person name="Lipzen A."/>
            <person name="Mondo S."/>
            <person name="Riley R."/>
            <person name="Salamov A."/>
            <person name="Simmons B.A."/>
            <person name="Magnuson J.K."/>
            <person name="Henrissat B."/>
            <person name="Mortensen U.H."/>
            <person name="Larsen T.O."/>
            <person name="Devries R.P."/>
            <person name="Grigoriev I.V."/>
            <person name="Machida M."/>
            <person name="Baker S.E."/>
            <person name="Andersen M.R."/>
        </authorList>
    </citation>
    <scope>NUCLEOTIDE SEQUENCE [LARGE SCALE GENOMIC DNA]</scope>
    <source>
        <strain evidence="3 4">IBT 18842</strain>
    </source>
</reference>
<organism evidence="3 4">
    <name type="scientific">Aspergillus avenaceus</name>
    <dbReference type="NCBI Taxonomy" id="36643"/>
    <lineage>
        <taxon>Eukaryota</taxon>
        <taxon>Fungi</taxon>
        <taxon>Dikarya</taxon>
        <taxon>Ascomycota</taxon>
        <taxon>Pezizomycotina</taxon>
        <taxon>Eurotiomycetes</taxon>
        <taxon>Eurotiomycetidae</taxon>
        <taxon>Eurotiales</taxon>
        <taxon>Aspergillaceae</taxon>
        <taxon>Aspergillus</taxon>
        <taxon>Aspergillus subgen. Circumdati</taxon>
    </lineage>
</organism>
<keyword evidence="2" id="KW-0812">Transmembrane</keyword>
<feature type="transmembrane region" description="Helical" evidence="2">
    <location>
        <begin position="143"/>
        <end position="165"/>
    </location>
</feature>
<feature type="transmembrane region" description="Helical" evidence="2">
    <location>
        <begin position="218"/>
        <end position="244"/>
    </location>
</feature>
<sequence length="325" mass="36750">MALRGSGYESGSCSSNAFRSKEMQILVAFHALFFLVFLALFAFAAVKFFRSQQKGIALRRWFLFAFSIVFRIIASILVIVQVSIHECQLISESTYYQFDIARQWFSLLAYLTLVAVIMIPLCRRLVQGNRKIAKMVTLANSAYVGLLAILVVCVLGTYTSIIYDYMRLGFHDGVLDHHHIKTETAYAVLALIGMLIASANMLFAILRGRHMRKGVLRVAIPLLIVSALGMTSLYLANHIIFTYLQREYLQRGLDAFNRSLEAQLFLQLFFYAATFLSALLVASSPQLKDNDDARFNSRQPAGYTPGPHPYRQCGQPQLKEQAQYQ</sequence>
<keyword evidence="4" id="KW-1185">Reference proteome</keyword>
<evidence type="ECO:0000313" key="3">
    <source>
        <dbReference type="EMBL" id="KAE8153111.1"/>
    </source>
</evidence>
<dbReference type="Proteomes" id="UP000325780">
    <property type="component" value="Unassembled WGS sequence"/>
</dbReference>
<feature type="transmembrane region" description="Helical" evidence="2">
    <location>
        <begin position="25"/>
        <end position="49"/>
    </location>
</feature>
<feature type="region of interest" description="Disordered" evidence="1">
    <location>
        <begin position="291"/>
        <end position="325"/>
    </location>
</feature>
<feature type="transmembrane region" description="Helical" evidence="2">
    <location>
        <begin position="104"/>
        <end position="122"/>
    </location>
</feature>
<evidence type="ECO:0000256" key="1">
    <source>
        <dbReference type="SAM" id="MobiDB-lite"/>
    </source>
</evidence>
<dbReference type="AlphaFoldDB" id="A0A5N6U4E9"/>
<proteinExistence type="predicted"/>
<protein>
    <recommendedName>
        <fullName evidence="5">Integral membrane protein</fullName>
    </recommendedName>
</protein>
<evidence type="ECO:0000256" key="2">
    <source>
        <dbReference type="SAM" id="Phobius"/>
    </source>
</evidence>